<dbReference type="PATRIC" id="fig|1030841.3.peg.1597"/>
<feature type="transmembrane region" description="Helical" evidence="5">
    <location>
        <begin position="134"/>
        <end position="153"/>
    </location>
</feature>
<protein>
    <submittedName>
        <fullName evidence="7">RDD family protein</fullName>
    </submittedName>
</protein>
<evidence type="ECO:0000313" key="7">
    <source>
        <dbReference type="EMBL" id="EGZ45513.1"/>
    </source>
</evidence>
<dbReference type="InterPro" id="IPR010432">
    <property type="entry name" value="RDD"/>
</dbReference>
<evidence type="ECO:0000256" key="2">
    <source>
        <dbReference type="ARBA" id="ARBA00022692"/>
    </source>
</evidence>
<gene>
    <name evidence="7" type="ORF">HMPREF9370_1610</name>
</gene>
<feature type="domain" description="RDD" evidence="6">
    <location>
        <begin position="12"/>
        <end position="164"/>
    </location>
</feature>
<dbReference type="Pfam" id="PF06271">
    <property type="entry name" value="RDD"/>
    <property type="match status" value="1"/>
</dbReference>
<evidence type="ECO:0000256" key="3">
    <source>
        <dbReference type="ARBA" id="ARBA00022989"/>
    </source>
</evidence>
<sequence length="173" mass="19677">MSNIMPHLPTVSPKRRLASLLYEGLLAAAITVALGLPAGLASMLLNPVSPLLSQIAVSLIMLAGWWFYFKLNWVKQGQTLPMRTWHIGLTDQTGSRPHHSRLRLRFMWACVFIVFIPLLAYSALHGWGIPPKPAFGAAFFWWILPWGFAWFNADRQFLYDFLAGTRLVDLRKK</sequence>
<dbReference type="Proteomes" id="UP000005336">
    <property type="component" value="Unassembled WGS sequence"/>
</dbReference>
<evidence type="ECO:0000313" key="8">
    <source>
        <dbReference type="Proteomes" id="UP000005336"/>
    </source>
</evidence>
<feature type="transmembrane region" description="Helical" evidence="5">
    <location>
        <begin position="106"/>
        <end position="128"/>
    </location>
</feature>
<dbReference type="AlphaFoldDB" id="G4CRA0"/>
<evidence type="ECO:0000259" key="6">
    <source>
        <dbReference type="Pfam" id="PF06271"/>
    </source>
</evidence>
<keyword evidence="4 5" id="KW-0472">Membrane</keyword>
<keyword evidence="2 5" id="KW-0812">Transmembrane</keyword>
<evidence type="ECO:0000256" key="1">
    <source>
        <dbReference type="ARBA" id="ARBA00004141"/>
    </source>
</evidence>
<dbReference type="GO" id="GO:0016020">
    <property type="term" value="C:membrane"/>
    <property type="evidence" value="ECO:0007669"/>
    <property type="project" value="UniProtKB-SubCell"/>
</dbReference>
<feature type="transmembrane region" description="Helical" evidence="5">
    <location>
        <begin position="51"/>
        <end position="69"/>
    </location>
</feature>
<comment type="caution">
    <text evidence="7">The sequence shown here is derived from an EMBL/GenBank/DDBJ whole genome shotgun (WGS) entry which is preliminary data.</text>
</comment>
<organism evidence="7 8">
    <name type="scientific">Neisseria wadsworthii 9715</name>
    <dbReference type="NCBI Taxonomy" id="1030841"/>
    <lineage>
        <taxon>Bacteria</taxon>
        <taxon>Pseudomonadati</taxon>
        <taxon>Pseudomonadota</taxon>
        <taxon>Betaproteobacteria</taxon>
        <taxon>Neisseriales</taxon>
        <taxon>Neisseriaceae</taxon>
        <taxon>Neisseria</taxon>
    </lineage>
</organism>
<dbReference type="EMBL" id="AGAZ01000058">
    <property type="protein sequence ID" value="EGZ45513.1"/>
    <property type="molecule type" value="Genomic_DNA"/>
</dbReference>
<keyword evidence="8" id="KW-1185">Reference proteome</keyword>
<proteinExistence type="predicted"/>
<name>G4CRA0_9NEIS</name>
<feature type="transmembrane region" description="Helical" evidence="5">
    <location>
        <begin position="20"/>
        <end position="45"/>
    </location>
</feature>
<dbReference type="STRING" id="1030841.HMPREF9370_1610"/>
<accession>G4CRA0</accession>
<reference evidence="7 8" key="1">
    <citation type="submission" date="2011-06" db="EMBL/GenBank/DDBJ databases">
        <authorList>
            <person name="Muzny D."/>
            <person name="Qin X."/>
            <person name="Deng J."/>
            <person name="Jiang H."/>
            <person name="Liu Y."/>
            <person name="Qu J."/>
            <person name="Song X.-Z."/>
            <person name="Zhang L."/>
            <person name="Thornton R."/>
            <person name="Coyle M."/>
            <person name="Francisco L."/>
            <person name="Jackson L."/>
            <person name="Javaid M."/>
            <person name="Korchina V."/>
            <person name="Kovar C."/>
            <person name="Mata R."/>
            <person name="Mathew T."/>
            <person name="Ngo R."/>
            <person name="Nguyen L."/>
            <person name="Nguyen N."/>
            <person name="Okwuonu G."/>
            <person name="Ongeri F."/>
            <person name="Pham C."/>
            <person name="Simmons D."/>
            <person name="Wilczek-Boney K."/>
            <person name="Hale W."/>
            <person name="Jakkamsetti A."/>
            <person name="Pham P."/>
            <person name="Ruth R."/>
            <person name="San Lucas F."/>
            <person name="Warren J."/>
            <person name="Zhang J."/>
            <person name="Zhao Z."/>
            <person name="Zhou C."/>
            <person name="Zhu D."/>
            <person name="Lee S."/>
            <person name="Bess C."/>
            <person name="Blankenburg K."/>
            <person name="Forbes L."/>
            <person name="Fu Q."/>
            <person name="Gubbala S."/>
            <person name="Hirani K."/>
            <person name="Jayaseelan J.C."/>
            <person name="Lara F."/>
            <person name="Munidasa M."/>
            <person name="Palculict T."/>
            <person name="Patil S."/>
            <person name="Pu L.-L."/>
            <person name="Saada N."/>
            <person name="Tang L."/>
            <person name="Weissenberger G."/>
            <person name="Zhu Y."/>
            <person name="Hemphill L."/>
            <person name="Shang Y."/>
            <person name="Youmans B."/>
            <person name="Ayvaz T."/>
            <person name="Ross M."/>
            <person name="Santibanez J."/>
            <person name="Aqrawi P."/>
            <person name="Gross S."/>
            <person name="Joshi V."/>
            <person name="Fowler G."/>
            <person name="Nazareth L."/>
            <person name="Reid J."/>
            <person name="Worley K."/>
            <person name="Petrosino J."/>
            <person name="Highlander S."/>
            <person name="Gibbs R."/>
        </authorList>
    </citation>
    <scope>NUCLEOTIDE SEQUENCE [LARGE SCALE GENOMIC DNA]</scope>
    <source>
        <strain evidence="7 8">9715</strain>
    </source>
</reference>
<comment type="subcellular location">
    <subcellularLocation>
        <location evidence="1">Membrane</location>
        <topology evidence="1">Multi-pass membrane protein</topology>
    </subcellularLocation>
</comment>
<evidence type="ECO:0000256" key="4">
    <source>
        <dbReference type="ARBA" id="ARBA00023136"/>
    </source>
</evidence>
<evidence type="ECO:0000256" key="5">
    <source>
        <dbReference type="SAM" id="Phobius"/>
    </source>
</evidence>
<keyword evidence="3 5" id="KW-1133">Transmembrane helix</keyword>
<dbReference type="HOGENOM" id="CLU_053152_4_2_4"/>